<reference evidence="2" key="2">
    <citation type="journal article" date="2024" name="Plant">
        <title>Genomic evolution and insights into agronomic trait innovations of Sesamum species.</title>
        <authorList>
            <person name="Miao H."/>
            <person name="Wang L."/>
            <person name="Qu L."/>
            <person name="Liu H."/>
            <person name="Sun Y."/>
            <person name="Le M."/>
            <person name="Wang Q."/>
            <person name="Wei S."/>
            <person name="Zheng Y."/>
            <person name="Lin W."/>
            <person name="Duan Y."/>
            <person name="Cao H."/>
            <person name="Xiong S."/>
            <person name="Wang X."/>
            <person name="Wei L."/>
            <person name="Li C."/>
            <person name="Ma Q."/>
            <person name="Ju M."/>
            <person name="Zhao R."/>
            <person name="Li G."/>
            <person name="Mu C."/>
            <person name="Tian Q."/>
            <person name="Mei H."/>
            <person name="Zhang T."/>
            <person name="Gao T."/>
            <person name="Zhang H."/>
        </authorList>
    </citation>
    <scope>NUCLEOTIDE SEQUENCE</scope>
    <source>
        <strain evidence="2">KEN1</strain>
    </source>
</reference>
<gene>
    <name evidence="2" type="ORF">Slati_1912600</name>
</gene>
<comment type="caution">
    <text evidence="2">The sequence shown here is derived from an EMBL/GenBank/DDBJ whole genome shotgun (WGS) entry which is preliminary data.</text>
</comment>
<accession>A0AAW2X197</accession>
<organism evidence="2">
    <name type="scientific">Sesamum latifolium</name>
    <dbReference type="NCBI Taxonomy" id="2727402"/>
    <lineage>
        <taxon>Eukaryota</taxon>
        <taxon>Viridiplantae</taxon>
        <taxon>Streptophyta</taxon>
        <taxon>Embryophyta</taxon>
        <taxon>Tracheophyta</taxon>
        <taxon>Spermatophyta</taxon>
        <taxon>Magnoliopsida</taxon>
        <taxon>eudicotyledons</taxon>
        <taxon>Gunneridae</taxon>
        <taxon>Pentapetalae</taxon>
        <taxon>asterids</taxon>
        <taxon>lamiids</taxon>
        <taxon>Lamiales</taxon>
        <taxon>Pedaliaceae</taxon>
        <taxon>Sesamum</taxon>
    </lineage>
</organism>
<name>A0AAW2X197_9LAMI</name>
<dbReference type="PANTHER" id="PTHR48475">
    <property type="entry name" value="RIBONUCLEASE H"/>
    <property type="match status" value="1"/>
</dbReference>
<dbReference type="InterPro" id="IPR041577">
    <property type="entry name" value="RT_RNaseH_2"/>
</dbReference>
<evidence type="ECO:0000313" key="2">
    <source>
        <dbReference type="EMBL" id="KAL0447847.1"/>
    </source>
</evidence>
<dbReference type="InterPro" id="IPR043502">
    <property type="entry name" value="DNA/RNA_pol_sf"/>
</dbReference>
<dbReference type="Pfam" id="PF17919">
    <property type="entry name" value="RT_RNaseH_2"/>
    <property type="match status" value="1"/>
</dbReference>
<dbReference type="EMBL" id="JACGWN010000006">
    <property type="protein sequence ID" value="KAL0447847.1"/>
    <property type="molecule type" value="Genomic_DNA"/>
</dbReference>
<dbReference type="Gene3D" id="3.10.20.370">
    <property type="match status" value="1"/>
</dbReference>
<evidence type="ECO:0000259" key="1">
    <source>
        <dbReference type="Pfam" id="PF17919"/>
    </source>
</evidence>
<dbReference type="PANTHER" id="PTHR48475:SF2">
    <property type="entry name" value="RIBONUCLEASE H"/>
    <property type="match status" value="1"/>
</dbReference>
<dbReference type="SUPFAM" id="SSF56672">
    <property type="entry name" value="DNA/RNA polymerases"/>
    <property type="match status" value="1"/>
</dbReference>
<reference evidence="2" key="1">
    <citation type="submission" date="2020-06" db="EMBL/GenBank/DDBJ databases">
        <authorList>
            <person name="Li T."/>
            <person name="Hu X."/>
            <person name="Zhang T."/>
            <person name="Song X."/>
            <person name="Zhang H."/>
            <person name="Dai N."/>
            <person name="Sheng W."/>
            <person name="Hou X."/>
            <person name="Wei L."/>
        </authorList>
    </citation>
    <scope>NUCLEOTIDE SEQUENCE</scope>
    <source>
        <strain evidence="2">KEN1</strain>
        <tissue evidence="2">Leaf</tissue>
    </source>
</reference>
<proteinExistence type="predicted"/>
<dbReference type="AlphaFoldDB" id="A0AAW2X197"/>
<feature type="domain" description="Reverse transcriptase/retrotransposon-derived protein RNase H-like" evidence="1">
    <location>
        <begin position="34"/>
        <end position="130"/>
    </location>
</feature>
<sequence>MVTQRGIEANPAKIKTILEVEAPTNINEVKNSKWDDNCQQAFEKLKNYLGRLPLLVKPSPRNTLYLYLSSTPQAVSSVLIWEQGSGQTPIYYVSKILNGAERCYPPIEKMVLALAIMARRLRPYFPSHPVGVRTNTPLKQVLGKPEVSGRLVKWVIELSEYDISYLLWTTITAQALADSVSEITQMSQEETLKKDHGSFM</sequence>
<protein>
    <recommendedName>
        <fullName evidence="1">Reverse transcriptase/retrotransposon-derived protein RNase H-like domain-containing protein</fullName>
    </recommendedName>
</protein>